<dbReference type="InterPro" id="IPR013222">
    <property type="entry name" value="Glyco_hyd_98_carb-bd"/>
</dbReference>
<dbReference type="AlphaFoldDB" id="A0A517RI67"/>
<sequence length="401" mass="45076" precursor="true">MRLSFQLFLICFLFCGMDRFVAAEVLEQTNGTVLQGTLLQIDQNQFQFQTETAIHTVPAAEVIRVTLGKPQANSPRGGLVILANDDRIHAEILYSEEESILVRLNSCPEVDKWKIPLETIQAVFFQWPAFQKSQVQLIRKIAQLKKKSDLFYLKNGDFLEGEFLGFDARTFRFDSNAGETAVPRSGIAYFCFNPELINFPQPNELRYRIELTDGTRLSVSSLVLNKSMIAAKTLFGAELKCKLDQVVSITPLGGLVVPLAQLEPSEYQFTPYFNQQWGWRRNRNVVAGPLRVGDREYATGLGVHSAAELHYALDGKYKAFQTEVGIDDSTNGNGNVDVSVLVDQRVVYQQTVRGTKQMSATTVPRIDLSGARELVLKVEFGKNADIQDLVDWCRPVLILKK</sequence>
<dbReference type="KEGG" id="gaz:Pan241w_36640"/>
<protein>
    <submittedName>
        <fullName evidence="3">NPCBM/NEW2 domain protein</fullName>
    </submittedName>
</protein>
<name>A0A517RI67_9PLAN</name>
<evidence type="ECO:0000313" key="4">
    <source>
        <dbReference type="Proteomes" id="UP000317171"/>
    </source>
</evidence>
<dbReference type="RefSeq" id="WP_145218338.1">
    <property type="nucleotide sequence ID" value="NZ_CP036269.1"/>
</dbReference>
<keyword evidence="1" id="KW-0732">Signal</keyword>
<dbReference type="EMBL" id="CP036269">
    <property type="protein sequence ID" value="QDT43562.1"/>
    <property type="molecule type" value="Genomic_DNA"/>
</dbReference>
<evidence type="ECO:0000313" key="3">
    <source>
        <dbReference type="EMBL" id="QDT43562.1"/>
    </source>
</evidence>
<dbReference type="Gene3D" id="2.60.120.1060">
    <property type="entry name" value="NPCBM/NEW2 domain"/>
    <property type="match status" value="1"/>
</dbReference>
<dbReference type="OrthoDB" id="272011at2"/>
<gene>
    <name evidence="3" type="ORF">Pan241w_36640</name>
</gene>
<feature type="domain" description="Glycosyl hydrolase family 98 putative carbohydrate-binding module" evidence="2">
    <location>
        <begin position="256"/>
        <end position="399"/>
    </location>
</feature>
<dbReference type="SMART" id="SM00776">
    <property type="entry name" value="NPCBM"/>
    <property type="match status" value="1"/>
</dbReference>
<dbReference type="Proteomes" id="UP000317171">
    <property type="component" value="Chromosome"/>
</dbReference>
<dbReference type="InterPro" id="IPR008979">
    <property type="entry name" value="Galactose-bd-like_sf"/>
</dbReference>
<keyword evidence="4" id="KW-1185">Reference proteome</keyword>
<feature type="chain" id="PRO_5022084857" evidence="1">
    <location>
        <begin position="23"/>
        <end position="401"/>
    </location>
</feature>
<reference evidence="3 4" key="1">
    <citation type="submission" date="2019-02" db="EMBL/GenBank/DDBJ databases">
        <title>Deep-cultivation of Planctomycetes and their phenomic and genomic characterization uncovers novel biology.</title>
        <authorList>
            <person name="Wiegand S."/>
            <person name="Jogler M."/>
            <person name="Boedeker C."/>
            <person name="Pinto D."/>
            <person name="Vollmers J."/>
            <person name="Rivas-Marin E."/>
            <person name="Kohn T."/>
            <person name="Peeters S.H."/>
            <person name="Heuer A."/>
            <person name="Rast P."/>
            <person name="Oberbeckmann S."/>
            <person name="Bunk B."/>
            <person name="Jeske O."/>
            <person name="Meyerdierks A."/>
            <person name="Storesund J.E."/>
            <person name="Kallscheuer N."/>
            <person name="Luecker S."/>
            <person name="Lage O.M."/>
            <person name="Pohl T."/>
            <person name="Merkel B.J."/>
            <person name="Hornburger P."/>
            <person name="Mueller R.-W."/>
            <person name="Bruemmer F."/>
            <person name="Labrenz M."/>
            <person name="Spormann A.M."/>
            <person name="Op den Camp H."/>
            <person name="Overmann J."/>
            <person name="Amann R."/>
            <person name="Jetten M.S.M."/>
            <person name="Mascher T."/>
            <person name="Medema M.H."/>
            <person name="Devos D.P."/>
            <person name="Kaster A.-K."/>
            <person name="Ovreas L."/>
            <person name="Rohde M."/>
            <person name="Galperin M.Y."/>
            <person name="Jogler C."/>
        </authorList>
    </citation>
    <scope>NUCLEOTIDE SEQUENCE [LARGE SCALE GENOMIC DNA]</scope>
    <source>
        <strain evidence="3 4">Pan241w</strain>
    </source>
</reference>
<accession>A0A517RI67</accession>
<organism evidence="3 4">
    <name type="scientific">Gimesia alba</name>
    <dbReference type="NCBI Taxonomy" id="2527973"/>
    <lineage>
        <taxon>Bacteria</taxon>
        <taxon>Pseudomonadati</taxon>
        <taxon>Planctomycetota</taxon>
        <taxon>Planctomycetia</taxon>
        <taxon>Planctomycetales</taxon>
        <taxon>Planctomycetaceae</taxon>
        <taxon>Gimesia</taxon>
    </lineage>
</organism>
<evidence type="ECO:0000259" key="2">
    <source>
        <dbReference type="SMART" id="SM00776"/>
    </source>
</evidence>
<dbReference type="SUPFAM" id="SSF49785">
    <property type="entry name" value="Galactose-binding domain-like"/>
    <property type="match status" value="1"/>
</dbReference>
<evidence type="ECO:0000256" key="1">
    <source>
        <dbReference type="SAM" id="SignalP"/>
    </source>
</evidence>
<feature type="signal peptide" evidence="1">
    <location>
        <begin position="1"/>
        <end position="22"/>
    </location>
</feature>
<dbReference type="InterPro" id="IPR038637">
    <property type="entry name" value="NPCBM_sf"/>
</dbReference>
<dbReference type="Pfam" id="PF08305">
    <property type="entry name" value="NPCBM"/>
    <property type="match status" value="1"/>
</dbReference>
<proteinExistence type="predicted"/>